<keyword evidence="6" id="KW-0814">Transposable element</keyword>
<keyword evidence="3 6" id="KW-0815">Transposition</keyword>
<dbReference type="InterPro" id="IPR001207">
    <property type="entry name" value="Transposase_mutator"/>
</dbReference>
<keyword evidence="5 6" id="KW-0233">DNA recombination</keyword>
<name>A0A7W7KDH7_9SPHN</name>
<dbReference type="PANTHER" id="PTHR33217:SF7">
    <property type="entry name" value="TRANSPOSASE FOR INSERTION SEQUENCE ELEMENT IS1081"/>
    <property type="match status" value="1"/>
</dbReference>
<dbReference type="Pfam" id="PF00872">
    <property type="entry name" value="Transposase_mut"/>
    <property type="match status" value="1"/>
</dbReference>
<keyword evidence="8" id="KW-1185">Reference proteome</keyword>
<dbReference type="AlphaFoldDB" id="A0A7W7KDH7"/>
<comment type="function">
    <text evidence="1 6">Required for the transposition of the insertion element.</text>
</comment>
<dbReference type="GO" id="GO:0004803">
    <property type="term" value="F:transposase activity"/>
    <property type="evidence" value="ECO:0007669"/>
    <property type="project" value="UniProtKB-UniRule"/>
</dbReference>
<gene>
    <name evidence="7" type="ORF">HNO88_004175</name>
</gene>
<dbReference type="GO" id="GO:0003677">
    <property type="term" value="F:DNA binding"/>
    <property type="evidence" value="ECO:0007669"/>
    <property type="project" value="UniProtKB-UniRule"/>
</dbReference>
<evidence type="ECO:0000313" key="7">
    <source>
        <dbReference type="EMBL" id="MBB4860830.1"/>
    </source>
</evidence>
<comment type="caution">
    <text evidence="7">The sequence shown here is derived from an EMBL/GenBank/DDBJ whole genome shotgun (WGS) entry which is preliminary data.</text>
</comment>
<evidence type="ECO:0000256" key="3">
    <source>
        <dbReference type="ARBA" id="ARBA00022578"/>
    </source>
</evidence>
<evidence type="ECO:0000256" key="2">
    <source>
        <dbReference type="ARBA" id="ARBA00010961"/>
    </source>
</evidence>
<evidence type="ECO:0000256" key="1">
    <source>
        <dbReference type="ARBA" id="ARBA00002190"/>
    </source>
</evidence>
<reference evidence="7 8" key="1">
    <citation type="submission" date="2020-08" db="EMBL/GenBank/DDBJ databases">
        <title>Functional genomics of gut bacteria from endangered species of beetles.</title>
        <authorList>
            <person name="Carlos-Shanley C."/>
        </authorList>
    </citation>
    <scope>NUCLEOTIDE SEQUENCE [LARGE SCALE GENOMIC DNA]</scope>
    <source>
        <strain evidence="7 8">S00245</strain>
    </source>
</reference>
<keyword evidence="4 6" id="KW-0238">DNA-binding</keyword>
<evidence type="ECO:0000256" key="5">
    <source>
        <dbReference type="ARBA" id="ARBA00023172"/>
    </source>
</evidence>
<evidence type="ECO:0000313" key="8">
    <source>
        <dbReference type="Proteomes" id="UP000555448"/>
    </source>
</evidence>
<dbReference type="Proteomes" id="UP000555448">
    <property type="component" value="Unassembled WGS sequence"/>
</dbReference>
<evidence type="ECO:0000256" key="6">
    <source>
        <dbReference type="RuleBase" id="RU365089"/>
    </source>
</evidence>
<dbReference type="GO" id="GO:0006313">
    <property type="term" value="P:DNA transposition"/>
    <property type="evidence" value="ECO:0007669"/>
    <property type="project" value="UniProtKB-UniRule"/>
</dbReference>
<proteinExistence type="inferred from homology"/>
<protein>
    <recommendedName>
        <fullName evidence="6">Mutator family transposase</fullName>
    </recommendedName>
</protein>
<organism evidence="7 8">
    <name type="scientific">Novosphingobium chloroacetimidivorans</name>
    <dbReference type="NCBI Taxonomy" id="1428314"/>
    <lineage>
        <taxon>Bacteria</taxon>
        <taxon>Pseudomonadati</taxon>
        <taxon>Pseudomonadota</taxon>
        <taxon>Alphaproteobacteria</taxon>
        <taxon>Sphingomonadales</taxon>
        <taxon>Sphingomonadaceae</taxon>
        <taxon>Novosphingobium</taxon>
    </lineage>
</organism>
<evidence type="ECO:0000256" key="4">
    <source>
        <dbReference type="ARBA" id="ARBA00023125"/>
    </source>
</evidence>
<accession>A0A7W7KDH7</accession>
<dbReference type="EMBL" id="JACHLR010000033">
    <property type="protein sequence ID" value="MBB4860830.1"/>
    <property type="molecule type" value="Genomic_DNA"/>
</dbReference>
<sequence>MAGGIVSVGVTIALGVNGDGRREVLGLAIGALEAETFWTDFLRSLARRGLRRVKLVISDAHEGIKAAISRVFSATWQRCRLHFARNAMAKPGKSGRRVVSAFIATAYGDARGGQGQWRKVAHQPRPSAPS</sequence>
<comment type="similarity">
    <text evidence="2 6">Belongs to the transposase mutator family.</text>
</comment>
<dbReference type="PANTHER" id="PTHR33217">
    <property type="entry name" value="TRANSPOSASE FOR INSERTION SEQUENCE ELEMENT IS1081"/>
    <property type="match status" value="1"/>
</dbReference>